<feature type="transmembrane region" description="Helical" evidence="6">
    <location>
        <begin position="164"/>
        <end position="183"/>
    </location>
</feature>
<dbReference type="RefSeq" id="WP_157928081.1">
    <property type="nucleotide sequence ID" value="NZ_LT841358.1"/>
</dbReference>
<evidence type="ECO:0000256" key="4">
    <source>
        <dbReference type="ARBA" id="ARBA00022989"/>
    </source>
</evidence>
<accession>A0A2H1FHP5</accession>
<feature type="transmembrane region" description="Helical" evidence="6">
    <location>
        <begin position="700"/>
        <end position="720"/>
    </location>
</feature>
<feature type="transmembrane region" description="Helical" evidence="6">
    <location>
        <begin position="607"/>
        <end position="627"/>
    </location>
</feature>
<feature type="transmembrane region" description="Helical" evidence="6">
    <location>
        <begin position="271"/>
        <end position="294"/>
    </location>
</feature>
<dbReference type="EMBL" id="LT841358">
    <property type="protein sequence ID" value="SMH72283.1"/>
    <property type="molecule type" value="Genomic_DNA"/>
</dbReference>
<protein>
    <submittedName>
        <fullName evidence="7">Membrane protein (Modular protein)</fullName>
    </submittedName>
</protein>
<dbReference type="Proteomes" id="UP000230607">
    <property type="component" value="Chromosome 1"/>
</dbReference>
<organism evidence="7 8">
    <name type="scientific">Candidatus Nitrosotalea okcheonensis</name>
    <dbReference type="NCBI Taxonomy" id="1903276"/>
    <lineage>
        <taxon>Archaea</taxon>
        <taxon>Nitrososphaerota</taxon>
        <taxon>Nitrososphaeria</taxon>
        <taxon>Nitrosotaleales</taxon>
        <taxon>Nitrosotaleaceae</taxon>
        <taxon>Nitrosotalea</taxon>
    </lineage>
</organism>
<feature type="transmembrane region" description="Helical" evidence="6">
    <location>
        <begin position="51"/>
        <end position="75"/>
    </location>
</feature>
<name>A0A2H1FHP5_9ARCH</name>
<evidence type="ECO:0000256" key="2">
    <source>
        <dbReference type="ARBA" id="ARBA00022475"/>
    </source>
</evidence>
<evidence type="ECO:0000256" key="5">
    <source>
        <dbReference type="ARBA" id="ARBA00023136"/>
    </source>
</evidence>
<evidence type="ECO:0000313" key="7">
    <source>
        <dbReference type="EMBL" id="SMH72283.1"/>
    </source>
</evidence>
<feature type="transmembrane region" description="Helical" evidence="6">
    <location>
        <begin position="545"/>
        <end position="562"/>
    </location>
</feature>
<feature type="transmembrane region" description="Helical" evidence="6">
    <location>
        <begin position="112"/>
        <end position="130"/>
    </location>
</feature>
<gene>
    <name evidence="7" type="ORF">NCS_30123</name>
</gene>
<keyword evidence="3 6" id="KW-0812">Transmembrane</keyword>
<feature type="transmembrane region" description="Helical" evidence="6">
    <location>
        <begin position="21"/>
        <end position="39"/>
    </location>
</feature>
<feature type="transmembrane region" description="Helical" evidence="6">
    <location>
        <begin position="568"/>
        <end position="595"/>
    </location>
</feature>
<feature type="transmembrane region" description="Helical" evidence="6">
    <location>
        <begin position="754"/>
        <end position="771"/>
    </location>
</feature>
<feature type="transmembrane region" description="Helical" evidence="6">
    <location>
        <begin position="87"/>
        <end position="106"/>
    </location>
</feature>
<feature type="transmembrane region" description="Helical" evidence="6">
    <location>
        <begin position="726"/>
        <end position="742"/>
    </location>
</feature>
<feature type="transmembrane region" description="Helical" evidence="6">
    <location>
        <begin position="357"/>
        <end position="377"/>
    </location>
</feature>
<keyword evidence="4 6" id="KW-1133">Transmembrane helix</keyword>
<feature type="transmembrane region" description="Helical" evidence="6">
    <location>
        <begin position="332"/>
        <end position="351"/>
    </location>
</feature>
<proteinExistence type="predicted"/>
<evidence type="ECO:0000313" key="8">
    <source>
        <dbReference type="Proteomes" id="UP000230607"/>
    </source>
</evidence>
<dbReference type="GO" id="GO:0005886">
    <property type="term" value="C:plasma membrane"/>
    <property type="evidence" value="ECO:0007669"/>
    <property type="project" value="UniProtKB-SubCell"/>
</dbReference>
<dbReference type="PANTHER" id="PTHR30250:SF28">
    <property type="entry name" value="POLYSACCHARIDE BIOSYNTHESIS PROTEIN"/>
    <property type="match status" value="1"/>
</dbReference>
<feature type="transmembrane region" description="Helical" evidence="6">
    <location>
        <begin position="672"/>
        <end position="693"/>
    </location>
</feature>
<keyword evidence="8" id="KW-1185">Reference proteome</keyword>
<comment type="subcellular location">
    <subcellularLocation>
        <location evidence="1">Cell membrane</location>
        <topology evidence="1">Multi-pass membrane protein</topology>
    </subcellularLocation>
</comment>
<evidence type="ECO:0000256" key="6">
    <source>
        <dbReference type="SAM" id="Phobius"/>
    </source>
</evidence>
<dbReference type="PANTHER" id="PTHR30250">
    <property type="entry name" value="PST FAMILY PREDICTED COLANIC ACID TRANSPORTER"/>
    <property type="match status" value="1"/>
</dbReference>
<dbReference type="OrthoDB" id="12322at2157"/>
<keyword evidence="5 6" id="KW-0472">Membrane</keyword>
<feature type="transmembrane region" description="Helical" evidence="6">
    <location>
        <begin position="300"/>
        <end position="320"/>
    </location>
</feature>
<dbReference type="AlphaFoldDB" id="A0A2H1FHP5"/>
<feature type="transmembrane region" description="Helical" evidence="6">
    <location>
        <begin position="498"/>
        <end position="514"/>
    </location>
</feature>
<feature type="transmembrane region" description="Helical" evidence="6">
    <location>
        <begin position="417"/>
        <end position="435"/>
    </location>
</feature>
<dbReference type="InterPro" id="IPR050833">
    <property type="entry name" value="Poly_Biosynth_Transport"/>
</dbReference>
<reference evidence="8" key="1">
    <citation type="submission" date="2017-03" db="EMBL/GenBank/DDBJ databases">
        <authorList>
            <person name="Herbold C."/>
        </authorList>
    </citation>
    <scope>NUCLEOTIDE SEQUENCE [LARGE SCALE GENOMIC DNA]</scope>
</reference>
<evidence type="ECO:0000256" key="3">
    <source>
        <dbReference type="ARBA" id="ARBA00022692"/>
    </source>
</evidence>
<sequence length="910" mass="102482">MKDDLNKIRSIVTRFKDLTTLGIANIASAGISGIFWFYLASILGTSEYGRLSYLISIGSIAGVISFLGAGTTITVYSAKNEKIQATLFSIITITSAIGSIVTFLIFHDYTVSLYIIGYGIFNVTVADILGKKQYKNYSIYMITQKILWVGLSLLFYYIIGFEGIILGIAFSFLAYSFVIIRGLKETKFSLSMLKSHFRIMMNNYVLDLSRAFGGNMDKLIIAPLLGFSLLGNYQLGQQFLSLLSLLPTVVFQYILPHDSSGNANKKLKKSLILFSIGLAVIGIIASPIIIPHLFPKYTQAVRIFQIISLAVIPASINLTYISQFLGREQSKIVLIGSGISLAVAIPSIIILGKIYGINGATFAIVLSGFIETAYLVYVDRLINRKSQAENISKQTQNISLEDHSEVQETKIFSLKHIILSIVIIFSAGLFLRIYYFPYNIPLILDALQYFSYASDATVLGHLPTSYIFANNGWPAFLSLFFSLSHFSNVLDYMNLQRVLTVSLSVLTIIPVYLLCRRFFSPVYAIIGAAIFAFEPRIIQNSELGITEPLFIILVTLALFFFFSSRKNLVYVSFALVAFSTLVRAEGFFVFLPFLIMFFVRNRKGKKIILNCLLVISIFILLILPMVVYRIHTTGNDAITGRILASTGDLRTQIQENGFKSYLQSSTENILKLSGWSLIPMFILILPPGLYFILRERNLDNISIITIAVFMSLPVLYAFSANPDTRYIYPLFPLFCVISLFTIKKIVNHQKNKNVILFLVIGSIIVSSIIFLDLKKIDYDHQEESFMIAQKVTTIAKGVNDYHPEDAYITPASLPEKWPVLESSIDFKTITIPTKNFTSLTEYIKFGKGKGLTDLVVDGAKNRPAFLNDVYYHDNKYPFLTKIFDSYNEKFKYHLKIYEINYEKLNSEIIK</sequence>
<keyword evidence="2" id="KW-1003">Cell membrane</keyword>
<evidence type="ECO:0000256" key="1">
    <source>
        <dbReference type="ARBA" id="ARBA00004651"/>
    </source>
</evidence>
<feature type="transmembrane region" description="Helical" evidence="6">
    <location>
        <begin position="137"/>
        <end position="158"/>
    </location>
</feature>